<dbReference type="InterPro" id="IPR031165">
    <property type="entry name" value="GNAT_YJDJ"/>
</dbReference>
<keyword evidence="2" id="KW-0808">Transferase</keyword>
<evidence type="ECO:0000259" key="1">
    <source>
        <dbReference type="PROSITE" id="PS51729"/>
    </source>
</evidence>
<proteinExistence type="predicted"/>
<dbReference type="RefSeq" id="WP_157561670.1">
    <property type="nucleotide sequence ID" value="NZ_WQKZ01000001.1"/>
</dbReference>
<dbReference type="Pfam" id="PF14542">
    <property type="entry name" value="Acetyltransf_CG"/>
    <property type="match status" value="1"/>
</dbReference>
<evidence type="ECO:0000313" key="2">
    <source>
        <dbReference type="EMBL" id="MVN74893.1"/>
    </source>
</evidence>
<dbReference type="Gene3D" id="3.40.630.30">
    <property type="match status" value="1"/>
</dbReference>
<dbReference type="PROSITE" id="PS51729">
    <property type="entry name" value="GNAT_YJDJ"/>
    <property type="match status" value="1"/>
</dbReference>
<dbReference type="EMBL" id="WQKZ01000001">
    <property type="protein sequence ID" value="MVN74893.1"/>
    <property type="molecule type" value="Genomic_DNA"/>
</dbReference>
<evidence type="ECO:0000313" key="3">
    <source>
        <dbReference type="Proteomes" id="UP000441336"/>
    </source>
</evidence>
<dbReference type="AlphaFoldDB" id="A0A7K1T922"/>
<accession>A0A7K1T922</accession>
<dbReference type="InterPro" id="IPR045057">
    <property type="entry name" value="Gcn5-rel_NAT"/>
</dbReference>
<gene>
    <name evidence="2" type="ORF">GO988_00985</name>
</gene>
<comment type="caution">
    <text evidence="2">The sequence shown here is derived from an EMBL/GenBank/DDBJ whole genome shotgun (WGS) entry which is preliminary data.</text>
</comment>
<dbReference type="InterPro" id="IPR016181">
    <property type="entry name" value="Acyl_CoA_acyltransferase"/>
</dbReference>
<reference evidence="2 3" key="1">
    <citation type="submission" date="2019-12" db="EMBL/GenBank/DDBJ databases">
        <title>Hymenobacter sp. HMF4947 Genome sequencing and assembly.</title>
        <authorList>
            <person name="Kang H."/>
            <person name="Cha I."/>
            <person name="Kim H."/>
            <person name="Joh K."/>
        </authorList>
    </citation>
    <scope>NUCLEOTIDE SEQUENCE [LARGE SCALE GENOMIC DNA]</scope>
    <source>
        <strain evidence="2 3">HMF4947</strain>
    </source>
</reference>
<name>A0A7K1T922_9BACT</name>
<dbReference type="Proteomes" id="UP000441336">
    <property type="component" value="Unassembled WGS sequence"/>
</dbReference>
<sequence length="125" mass="13937">MFTPLYGFWFFLANSPRGNGVSTSPPLPPFYLTMNIKHNAADQEFTSGPADDQAELAYSLPTPGVIDFVHTFVPEDRRGQGEADQLARAGLAYARQHHLKARTSCEFMAAFAEQHQDEYQDVLEG</sequence>
<dbReference type="PANTHER" id="PTHR31435">
    <property type="entry name" value="PROTEIN NATD1"/>
    <property type="match status" value="1"/>
</dbReference>
<organism evidence="2 3">
    <name type="scientific">Hymenobacter ginkgonis</name>
    <dbReference type="NCBI Taxonomy" id="2682976"/>
    <lineage>
        <taxon>Bacteria</taxon>
        <taxon>Pseudomonadati</taxon>
        <taxon>Bacteroidota</taxon>
        <taxon>Cytophagia</taxon>
        <taxon>Cytophagales</taxon>
        <taxon>Hymenobacteraceae</taxon>
        <taxon>Hymenobacter</taxon>
    </lineage>
</organism>
<dbReference type="PANTHER" id="PTHR31435:SF9">
    <property type="entry name" value="PROTEIN NATD1"/>
    <property type="match status" value="1"/>
</dbReference>
<protein>
    <submittedName>
        <fullName evidence="2">N-acetyltransferase</fullName>
    </submittedName>
</protein>
<keyword evidence="3" id="KW-1185">Reference proteome</keyword>
<dbReference type="SUPFAM" id="SSF55729">
    <property type="entry name" value="Acyl-CoA N-acyltransferases (Nat)"/>
    <property type="match status" value="1"/>
</dbReference>
<dbReference type="GO" id="GO:0016740">
    <property type="term" value="F:transferase activity"/>
    <property type="evidence" value="ECO:0007669"/>
    <property type="project" value="UniProtKB-KW"/>
</dbReference>
<feature type="domain" description="N-acetyltransferase" evidence="1">
    <location>
        <begin position="37"/>
        <end position="124"/>
    </location>
</feature>